<evidence type="ECO:0000256" key="8">
    <source>
        <dbReference type="ARBA" id="ARBA00023136"/>
    </source>
</evidence>
<reference evidence="11 12" key="1">
    <citation type="submission" date="2013-02" db="EMBL/GenBank/DDBJ databases">
        <title>The complete genome sequence of Corynebacterium vitaeruminis DSM 20294.</title>
        <authorList>
            <person name="Ruckert C."/>
            <person name="Albersmeier A."/>
            <person name="Kalinowski J."/>
        </authorList>
    </citation>
    <scope>NUCLEOTIDE SEQUENCE [LARGE SCALE GENOMIC DNA]</scope>
    <source>
        <strain evidence="12">ATCC 10234</strain>
    </source>
</reference>
<evidence type="ECO:0000256" key="1">
    <source>
        <dbReference type="ARBA" id="ARBA00004141"/>
    </source>
</evidence>
<dbReference type="Gene3D" id="1.20.1530.20">
    <property type="match status" value="1"/>
</dbReference>
<gene>
    <name evidence="11" type="ORF">B843_03795</name>
</gene>
<evidence type="ECO:0000256" key="5">
    <source>
        <dbReference type="ARBA" id="ARBA00022692"/>
    </source>
</evidence>
<feature type="transmembrane region" description="Helical" evidence="9">
    <location>
        <begin position="46"/>
        <end position="68"/>
    </location>
</feature>
<feature type="transmembrane region" description="Helical" evidence="9">
    <location>
        <begin position="138"/>
        <end position="157"/>
    </location>
</feature>
<keyword evidence="8 9" id="KW-0472">Membrane</keyword>
<feature type="transmembrane region" description="Helical" evidence="9">
    <location>
        <begin position="338"/>
        <end position="359"/>
    </location>
</feature>
<dbReference type="Pfam" id="PF00999">
    <property type="entry name" value="Na_H_Exchanger"/>
    <property type="match status" value="1"/>
</dbReference>
<keyword evidence="3" id="KW-0813">Transport</keyword>
<dbReference type="STRING" id="1224164.B843_03795"/>
<dbReference type="PATRIC" id="fig|1224164.3.peg.750"/>
<dbReference type="InterPro" id="IPR038770">
    <property type="entry name" value="Na+/solute_symporter_sf"/>
</dbReference>
<dbReference type="AlphaFoldDB" id="W5XZR6"/>
<keyword evidence="7" id="KW-0406">Ion transport</keyword>
<protein>
    <submittedName>
        <fullName evidence="11">Kef-type K+ transport system, membrane component</fullName>
    </submittedName>
</protein>
<dbReference type="Proteomes" id="UP000019222">
    <property type="component" value="Chromosome"/>
</dbReference>
<dbReference type="GO" id="GO:1902600">
    <property type="term" value="P:proton transmembrane transport"/>
    <property type="evidence" value="ECO:0007669"/>
    <property type="project" value="InterPro"/>
</dbReference>
<comment type="similarity">
    <text evidence="2">Belongs to the monovalent cation:proton antiporter 2 (CPA2) transporter (TC 2.A.37) family.</text>
</comment>
<feature type="transmembrane region" description="Helical" evidence="9">
    <location>
        <begin position="306"/>
        <end position="326"/>
    </location>
</feature>
<dbReference type="KEGG" id="cvt:B843_03795"/>
<evidence type="ECO:0000313" key="12">
    <source>
        <dbReference type="Proteomes" id="UP000019222"/>
    </source>
</evidence>
<keyword evidence="5 9" id="KW-0812">Transmembrane</keyword>
<proteinExistence type="inferred from homology"/>
<evidence type="ECO:0000256" key="9">
    <source>
        <dbReference type="SAM" id="Phobius"/>
    </source>
</evidence>
<evidence type="ECO:0000256" key="3">
    <source>
        <dbReference type="ARBA" id="ARBA00022448"/>
    </source>
</evidence>
<feature type="transmembrane region" description="Helical" evidence="9">
    <location>
        <begin position="282"/>
        <end position="300"/>
    </location>
</feature>
<dbReference type="GO" id="GO:0016020">
    <property type="term" value="C:membrane"/>
    <property type="evidence" value="ECO:0007669"/>
    <property type="project" value="UniProtKB-SubCell"/>
</dbReference>
<feature type="transmembrane region" description="Helical" evidence="9">
    <location>
        <begin position="207"/>
        <end position="237"/>
    </location>
</feature>
<feature type="domain" description="Cation/H+ exchanger transmembrane" evidence="10">
    <location>
        <begin position="3"/>
        <end position="326"/>
    </location>
</feature>
<evidence type="ECO:0000256" key="7">
    <source>
        <dbReference type="ARBA" id="ARBA00023065"/>
    </source>
</evidence>
<sequence>MGLVALVGPLLNLPRRLSMPVVVGELMVGIVFGATGLRLFDASDPTFSFMAQVGFALVMFIAGTHVPFHDPNLRRGLGLGLIRAAVVGALCVPAGLAIARYFGTSHGLVYAVIMASSSASLVVPALGGVKIAGRQPTAMIMQIAVADAAAIVALPVVMAPDRVLKAVAGTAAVIVLAAIYGFVTHSRYQSRMRAVSRSHRLALEMRIVLLALFVLAAVAVSMGVSVMLAGFALGIAVSVNGEPKRLKRQMFALTEGFFAPLFFVWLGSSIDLRALAEEPRSIGLGIALAVVGIGLHLLPAVAKQPWAMAAVTAGQLGIPIGAVALGQAHGMLEVWEDPAFLLSAVITIGAVAMLAPRVAATIQAEANPQGV</sequence>
<name>W5XZR6_9CORY</name>
<keyword evidence="4" id="KW-0050">Antiport</keyword>
<dbReference type="eggNOG" id="COG0475">
    <property type="taxonomic scope" value="Bacteria"/>
</dbReference>
<feature type="transmembrane region" description="Helical" evidence="9">
    <location>
        <begin position="108"/>
        <end position="126"/>
    </location>
</feature>
<evidence type="ECO:0000256" key="2">
    <source>
        <dbReference type="ARBA" id="ARBA00005551"/>
    </source>
</evidence>
<feature type="transmembrane region" description="Helical" evidence="9">
    <location>
        <begin position="257"/>
        <end position="275"/>
    </location>
</feature>
<accession>W5XZR6</accession>
<organism evidence="11 12">
    <name type="scientific">Corynebacterium vitaeruminis DSM 20294</name>
    <dbReference type="NCBI Taxonomy" id="1224164"/>
    <lineage>
        <taxon>Bacteria</taxon>
        <taxon>Bacillati</taxon>
        <taxon>Actinomycetota</taxon>
        <taxon>Actinomycetes</taxon>
        <taxon>Mycobacteriales</taxon>
        <taxon>Corynebacteriaceae</taxon>
        <taxon>Corynebacterium</taxon>
    </lineage>
</organism>
<dbReference type="PANTHER" id="PTHR43562:SF1">
    <property type="entry name" value="NA(+)_H(+) ANTIPORTER YJBQ-RELATED"/>
    <property type="match status" value="1"/>
</dbReference>
<feature type="transmembrane region" description="Helical" evidence="9">
    <location>
        <begin position="21"/>
        <end position="40"/>
    </location>
</feature>
<keyword evidence="12" id="KW-1185">Reference proteome</keyword>
<evidence type="ECO:0000256" key="4">
    <source>
        <dbReference type="ARBA" id="ARBA00022449"/>
    </source>
</evidence>
<dbReference type="GO" id="GO:0015297">
    <property type="term" value="F:antiporter activity"/>
    <property type="evidence" value="ECO:0007669"/>
    <property type="project" value="UniProtKB-KW"/>
</dbReference>
<dbReference type="HOGENOM" id="CLU_062017_0_0_11"/>
<feature type="transmembrane region" description="Helical" evidence="9">
    <location>
        <begin position="80"/>
        <end position="102"/>
    </location>
</feature>
<evidence type="ECO:0000313" key="11">
    <source>
        <dbReference type="EMBL" id="AHI22150.1"/>
    </source>
</evidence>
<comment type="subcellular location">
    <subcellularLocation>
        <location evidence="1">Membrane</location>
        <topology evidence="1">Multi-pass membrane protein</topology>
    </subcellularLocation>
</comment>
<dbReference type="EMBL" id="CP004353">
    <property type="protein sequence ID" value="AHI22150.1"/>
    <property type="molecule type" value="Genomic_DNA"/>
</dbReference>
<dbReference type="InterPro" id="IPR006153">
    <property type="entry name" value="Cation/H_exchanger_TM"/>
</dbReference>
<evidence type="ECO:0000259" key="10">
    <source>
        <dbReference type="Pfam" id="PF00999"/>
    </source>
</evidence>
<feature type="transmembrane region" description="Helical" evidence="9">
    <location>
        <begin position="163"/>
        <end position="183"/>
    </location>
</feature>
<keyword evidence="6 9" id="KW-1133">Transmembrane helix</keyword>
<evidence type="ECO:0000256" key="6">
    <source>
        <dbReference type="ARBA" id="ARBA00022989"/>
    </source>
</evidence>
<dbReference type="PANTHER" id="PTHR43562">
    <property type="entry name" value="NAPA-TYPE SODIUM/HYDROGEN ANTIPORTER"/>
    <property type="match status" value="1"/>
</dbReference>